<dbReference type="InterPro" id="IPR036568">
    <property type="entry name" value="GGCT-like_sf"/>
</dbReference>
<accession>A0A6P7FW73</accession>
<feature type="binding site" evidence="4">
    <location>
        <position position="155"/>
    </location>
    <ligand>
        <name>substrate</name>
    </ligand>
</feature>
<keyword evidence="2" id="KW-0456">Lyase</keyword>
<proteinExistence type="predicted"/>
<evidence type="ECO:0000256" key="2">
    <source>
        <dbReference type="ARBA" id="ARBA00023239"/>
    </source>
</evidence>
<reference evidence="5" key="1">
    <citation type="submission" date="2025-08" db="UniProtKB">
        <authorList>
            <consortium name="RefSeq"/>
        </authorList>
    </citation>
    <scope>IDENTIFICATION</scope>
    <source>
        <tissue evidence="5">Whole insect</tissue>
    </source>
</reference>
<dbReference type="EC" id="4.3.2.9" evidence="1"/>
<evidence type="ECO:0000256" key="3">
    <source>
        <dbReference type="PIRSR" id="PIRSR617939-1"/>
    </source>
</evidence>
<feature type="binding site" evidence="4">
    <location>
        <begin position="29"/>
        <end position="34"/>
    </location>
    <ligand>
        <name>substrate</name>
    </ligand>
</feature>
<feature type="active site" description="Proton acceptor" evidence="3">
    <location>
        <position position="104"/>
    </location>
</feature>
<dbReference type="RefSeq" id="XP_028140754.1">
    <property type="nucleotide sequence ID" value="XM_028284953.1"/>
</dbReference>
<dbReference type="FunCoup" id="A0A6P7FW73">
    <property type="interactions" value="52"/>
</dbReference>
<name>A0A6P7FW73_DIAVI</name>
<dbReference type="CDD" id="cd06661">
    <property type="entry name" value="GGCT_like"/>
    <property type="match status" value="1"/>
</dbReference>
<dbReference type="InterPro" id="IPR017939">
    <property type="entry name" value="G-Glutamylcylcotransferase"/>
</dbReference>
<evidence type="ECO:0000313" key="5">
    <source>
        <dbReference type="RefSeq" id="XP_028140754.1"/>
    </source>
</evidence>
<organism evidence="5">
    <name type="scientific">Diabrotica virgifera virgifera</name>
    <name type="common">western corn rootworm</name>
    <dbReference type="NCBI Taxonomy" id="50390"/>
    <lineage>
        <taxon>Eukaryota</taxon>
        <taxon>Metazoa</taxon>
        <taxon>Ecdysozoa</taxon>
        <taxon>Arthropoda</taxon>
        <taxon>Hexapoda</taxon>
        <taxon>Insecta</taxon>
        <taxon>Pterygota</taxon>
        <taxon>Neoptera</taxon>
        <taxon>Endopterygota</taxon>
        <taxon>Coleoptera</taxon>
        <taxon>Polyphaga</taxon>
        <taxon>Cucujiformia</taxon>
        <taxon>Chrysomeloidea</taxon>
        <taxon>Chrysomelidae</taxon>
        <taxon>Galerucinae</taxon>
        <taxon>Diabroticina</taxon>
        <taxon>Diabroticites</taxon>
        <taxon>Diabrotica</taxon>
    </lineage>
</organism>
<dbReference type="GO" id="GO:0003839">
    <property type="term" value="F:gamma-glutamylcyclotransferase activity"/>
    <property type="evidence" value="ECO:0007669"/>
    <property type="project" value="UniProtKB-EC"/>
</dbReference>
<dbReference type="SUPFAM" id="SSF110857">
    <property type="entry name" value="Gamma-glutamyl cyclotransferase-like"/>
    <property type="match status" value="1"/>
</dbReference>
<dbReference type="PANTHER" id="PTHR12935:SF0">
    <property type="entry name" value="GAMMA-GLUTAMYLCYCLOTRANSFERASE"/>
    <property type="match status" value="1"/>
</dbReference>
<dbReference type="InterPro" id="IPR013024">
    <property type="entry name" value="GGCT-like"/>
</dbReference>
<dbReference type="OrthoDB" id="2924818at2759"/>
<dbReference type="InParanoid" id="A0A6P7FW73"/>
<protein>
    <recommendedName>
        <fullName evidence="1">gamma-glutamylcyclotransferase</fullName>
        <ecNumber evidence="1">4.3.2.9</ecNumber>
    </recommendedName>
</protein>
<evidence type="ECO:0000256" key="4">
    <source>
        <dbReference type="PIRSR" id="PIRSR617939-2"/>
    </source>
</evidence>
<dbReference type="KEGG" id="dvv:114334816"/>
<dbReference type="PANTHER" id="PTHR12935">
    <property type="entry name" value="GAMMA-GLUTAMYLCYCLOTRANSFERASE"/>
    <property type="match status" value="1"/>
</dbReference>
<dbReference type="Pfam" id="PF13772">
    <property type="entry name" value="AIG2_2"/>
    <property type="match status" value="1"/>
</dbReference>
<dbReference type="AlphaFoldDB" id="A0A6P7FW73"/>
<dbReference type="Gene3D" id="3.10.490.10">
    <property type="entry name" value="Gamma-glutamyl cyclotransferase-like"/>
    <property type="match status" value="1"/>
</dbReference>
<gene>
    <name evidence="5" type="primary">LOC114334816</name>
</gene>
<evidence type="ECO:0000256" key="1">
    <source>
        <dbReference type="ARBA" id="ARBA00012346"/>
    </source>
</evidence>
<sequence>MKGGTIPICFYMILTSSIGSLMATNKSLYFGYGSNLLERRMHRSNPNAVRYGKGVLKDYTLDMGTYGNFWKGCGANIVQSPGDKVWGALWQLKDEDFVNLDRQESVHKNVYKRIIVQIETPEGQKLNAIAYQNVKQFERFDLTNLPTERRPSPAYMDVIIKGAQETGLPIDYINFLKTISTNGIDHVPNLDPEK</sequence>